<reference evidence="2 3" key="1">
    <citation type="submission" date="2018-10" db="EMBL/GenBank/DDBJ databases">
        <title>Genomic Encyclopedia of Archaeal and Bacterial Type Strains, Phase II (KMG-II): from individual species to whole genera.</title>
        <authorList>
            <person name="Goeker M."/>
        </authorList>
    </citation>
    <scope>NUCLEOTIDE SEQUENCE [LARGE SCALE GENOMIC DNA]</scope>
    <source>
        <strain evidence="2 3">DSM 19839</strain>
    </source>
</reference>
<feature type="transmembrane region" description="Helical" evidence="1">
    <location>
        <begin position="56"/>
        <end position="78"/>
    </location>
</feature>
<organism evidence="2 3">
    <name type="scientific">Gillisia mitskevichiae</name>
    <dbReference type="NCBI Taxonomy" id="270921"/>
    <lineage>
        <taxon>Bacteria</taxon>
        <taxon>Pseudomonadati</taxon>
        <taxon>Bacteroidota</taxon>
        <taxon>Flavobacteriia</taxon>
        <taxon>Flavobacteriales</taxon>
        <taxon>Flavobacteriaceae</taxon>
        <taxon>Gillisia</taxon>
    </lineage>
</organism>
<keyword evidence="1" id="KW-0812">Transmembrane</keyword>
<dbReference type="Proteomes" id="UP000276282">
    <property type="component" value="Unassembled WGS sequence"/>
</dbReference>
<accession>A0A495NWC2</accession>
<protein>
    <submittedName>
        <fullName evidence="2">Uncharacterized protein</fullName>
    </submittedName>
</protein>
<feature type="transmembrane region" description="Helical" evidence="1">
    <location>
        <begin position="31"/>
        <end position="50"/>
    </location>
</feature>
<evidence type="ECO:0000313" key="2">
    <source>
        <dbReference type="EMBL" id="RKS42761.1"/>
    </source>
</evidence>
<keyword evidence="3" id="KW-1185">Reference proteome</keyword>
<evidence type="ECO:0000256" key="1">
    <source>
        <dbReference type="SAM" id="Phobius"/>
    </source>
</evidence>
<sequence length="126" mass="14849">MGQYLSKIIGQFTRNNIQTMDKVRKKSRNKFYWILLVLSIVLGLILYVFLQKKFSFQFLVFFSGLPFFLFVTASFGLLWSKIKPYGEEVYISHALLIGLLFVILFFIHTWIILPHLCPNLDLCFTK</sequence>
<dbReference type="RefSeq" id="WP_245984239.1">
    <property type="nucleotide sequence ID" value="NZ_RBLG01000006.1"/>
</dbReference>
<evidence type="ECO:0000313" key="3">
    <source>
        <dbReference type="Proteomes" id="UP000276282"/>
    </source>
</evidence>
<comment type="caution">
    <text evidence="2">The sequence shown here is derived from an EMBL/GenBank/DDBJ whole genome shotgun (WGS) entry which is preliminary data.</text>
</comment>
<proteinExistence type="predicted"/>
<dbReference type="AlphaFoldDB" id="A0A495NWC2"/>
<name>A0A495NWC2_9FLAO</name>
<dbReference type="EMBL" id="RBLG01000006">
    <property type="protein sequence ID" value="RKS42761.1"/>
    <property type="molecule type" value="Genomic_DNA"/>
</dbReference>
<keyword evidence="1" id="KW-0472">Membrane</keyword>
<feature type="transmembrane region" description="Helical" evidence="1">
    <location>
        <begin position="90"/>
        <end position="113"/>
    </location>
</feature>
<keyword evidence="1" id="KW-1133">Transmembrane helix</keyword>
<gene>
    <name evidence="2" type="ORF">BC962_3048</name>
</gene>